<dbReference type="Pfam" id="PF02186">
    <property type="entry name" value="TFIIE_beta"/>
    <property type="match status" value="1"/>
</dbReference>
<evidence type="ECO:0000313" key="11">
    <source>
        <dbReference type="Proteomes" id="UP000800097"/>
    </source>
</evidence>
<dbReference type="GO" id="GO:0003677">
    <property type="term" value="F:DNA binding"/>
    <property type="evidence" value="ECO:0007669"/>
    <property type="project" value="UniProtKB-UniRule"/>
</dbReference>
<keyword evidence="5 7" id="KW-0539">Nucleus</keyword>
<evidence type="ECO:0000256" key="6">
    <source>
        <dbReference type="ARBA" id="ARBA00025581"/>
    </source>
</evidence>
<sequence length="262" mass="29733">MSFLKSATSMAAPSPTPSTSSNSGVKRKRPDTTPASTVYSQPGETGTGHHVNTQFLYAQQFLKSEDQKWHTLEQITKFLNIPDHHIPELLRRLRSTHVVNRIEWDPVKDLYRYKPKYNIRNSAQLKGYLQNQKSAAGLPVKDLKDGWPTAVEDINELEKKNEVLVSRHKKDAQPKTVWLNDPSLMHTMDPDFKAQWHQIALPENPDDLRKKLVTAGLKPSSAPKKIVAVGPKEKKRKAPRRGGKQTNTHMAGILKDFSHLRK</sequence>
<keyword evidence="3 7" id="KW-0238">DNA-binding</keyword>
<dbReference type="GO" id="GO:0006367">
    <property type="term" value="P:transcription initiation at RNA polymerase II promoter"/>
    <property type="evidence" value="ECO:0007669"/>
    <property type="project" value="UniProtKB-UniRule"/>
</dbReference>
<feature type="compositionally biased region" description="Low complexity" evidence="8">
    <location>
        <begin position="1"/>
        <end position="23"/>
    </location>
</feature>
<dbReference type="InterPro" id="IPR040501">
    <property type="entry name" value="TFA2_Winged_2"/>
</dbReference>
<dbReference type="Pfam" id="PF18121">
    <property type="entry name" value="TFA2_Winged_2"/>
    <property type="match status" value="1"/>
</dbReference>
<dbReference type="GO" id="GO:0005673">
    <property type="term" value="C:transcription factor TFIIE complex"/>
    <property type="evidence" value="ECO:0007669"/>
    <property type="project" value="UniProtKB-UniRule"/>
</dbReference>
<dbReference type="InterPro" id="IPR054600">
    <property type="entry name" value="TFA2_E-tether"/>
</dbReference>
<dbReference type="EMBL" id="ML986492">
    <property type="protein sequence ID" value="KAF2276931.1"/>
    <property type="molecule type" value="Genomic_DNA"/>
</dbReference>
<evidence type="ECO:0000256" key="5">
    <source>
        <dbReference type="ARBA" id="ARBA00023242"/>
    </source>
</evidence>
<evidence type="ECO:0000259" key="9">
    <source>
        <dbReference type="PROSITE" id="PS51351"/>
    </source>
</evidence>
<dbReference type="Proteomes" id="UP000800097">
    <property type="component" value="Unassembled WGS sequence"/>
</dbReference>
<evidence type="ECO:0000313" key="10">
    <source>
        <dbReference type="EMBL" id="KAF2276931.1"/>
    </source>
</evidence>
<evidence type="ECO:0000256" key="7">
    <source>
        <dbReference type="PIRNR" id="PIRNR016398"/>
    </source>
</evidence>
<accession>A0A6A6JK09</accession>
<dbReference type="OrthoDB" id="5323195at2759"/>
<name>A0A6A6JK09_WESOR</name>
<evidence type="ECO:0000256" key="4">
    <source>
        <dbReference type="ARBA" id="ARBA00023163"/>
    </source>
</evidence>
<dbReference type="PANTHER" id="PTHR12716">
    <property type="entry name" value="TRANSCRIPTION INITIATION FACTOR IIE, BETA SUBUNIT"/>
    <property type="match status" value="1"/>
</dbReference>
<dbReference type="InterPro" id="IPR016656">
    <property type="entry name" value="TFIIE-bsu"/>
</dbReference>
<dbReference type="AlphaFoldDB" id="A0A6A6JK09"/>
<dbReference type="PIRSF" id="PIRSF016398">
    <property type="entry name" value="TFIIE-beta"/>
    <property type="match status" value="1"/>
</dbReference>
<feature type="domain" description="TFIIE beta" evidence="9">
    <location>
        <begin position="40"/>
        <end position="120"/>
    </location>
</feature>
<feature type="region of interest" description="Disordered" evidence="8">
    <location>
        <begin position="1"/>
        <end position="47"/>
    </location>
</feature>
<feature type="compositionally biased region" description="Basic residues" evidence="8">
    <location>
        <begin position="233"/>
        <end position="243"/>
    </location>
</feature>
<keyword evidence="11" id="KW-1185">Reference proteome</keyword>
<dbReference type="GO" id="GO:0001097">
    <property type="term" value="F:TFIIH-class transcription factor complex binding"/>
    <property type="evidence" value="ECO:0007669"/>
    <property type="project" value="TreeGrafter"/>
</dbReference>
<evidence type="ECO:0000256" key="2">
    <source>
        <dbReference type="ARBA" id="ARBA00023015"/>
    </source>
</evidence>
<comment type="similarity">
    <text evidence="7">Belongs to the TFIIE beta subunit family.</text>
</comment>
<evidence type="ECO:0000256" key="8">
    <source>
        <dbReference type="SAM" id="MobiDB-lite"/>
    </source>
</evidence>
<keyword evidence="4 7" id="KW-0804">Transcription</keyword>
<comment type="function">
    <text evidence="6 7">Recruits TFIIH to the initiation complex and stimulates the RNA polymerase II C-terminal domain kinase and DNA-dependent ATPase activities of TFIIH. Both TFIIH and TFIIE are required for promoter clearance by RNA polymerase.</text>
</comment>
<protein>
    <recommendedName>
        <fullName evidence="7">Transcription initiation factor IIE subunit beta</fullName>
    </recommendedName>
</protein>
<dbReference type="InterPro" id="IPR003166">
    <property type="entry name" value="TFIIE_bsu_DNA-bd"/>
</dbReference>
<evidence type="ECO:0000256" key="3">
    <source>
        <dbReference type="ARBA" id="ARBA00023125"/>
    </source>
</evidence>
<dbReference type="PANTHER" id="PTHR12716:SF8">
    <property type="entry name" value="TRANSCRIPTION INITIATION FACTOR IIE SUBUNIT BETA"/>
    <property type="match status" value="1"/>
</dbReference>
<evidence type="ECO:0000256" key="1">
    <source>
        <dbReference type="ARBA" id="ARBA00004123"/>
    </source>
</evidence>
<reference evidence="10" key="1">
    <citation type="journal article" date="2020" name="Stud. Mycol.">
        <title>101 Dothideomycetes genomes: a test case for predicting lifestyles and emergence of pathogens.</title>
        <authorList>
            <person name="Haridas S."/>
            <person name="Albert R."/>
            <person name="Binder M."/>
            <person name="Bloem J."/>
            <person name="Labutti K."/>
            <person name="Salamov A."/>
            <person name="Andreopoulos B."/>
            <person name="Baker S."/>
            <person name="Barry K."/>
            <person name="Bills G."/>
            <person name="Bluhm B."/>
            <person name="Cannon C."/>
            <person name="Castanera R."/>
            <person name="Culley D."/>
            <person name="Daum C."/>
            <person name="Ezra D."/>
            <person name="Gonzalez J."/>
            <person name="Henrissat B."/>
            <person name="Kuo A."/>
            <person name="Liang C."/>
            <person name="Lipzen A."/>
            <person name="Lutzoni F."/>
            <person name="Magnuson J."/>
            <person name="Mondo S."/>
            <person name="Nolan M."/>
            <person name="Ohm R."/>
            <person name="Pangilinan J."/>
            <person name="Park H.-J."/>
            <person name="Ramirez L."/>
            <person name="Alfaro M."/>
            <person name="Sun H."/>
            <person name="Tritt A."/>
            <person name="Yoshinaga Y."/>
            <person name="Zwiers L.-H."/>
            <person name="Turgeon B."/>
            <person name="Goodwin S."/>
            <person name="Spatafora J."/>
            <person name="Crous P."/>
            <person name="Grigoriev I."/>
        </authorList>
    </citation>
    <scope>NUCLEOTIDE SEQUENCE</scope>
    <source>
        <strain evidence="10">CBS 379.55</strain>
    </source>
</reference>
<proteinExistence type="inferred from homology"/>
<dbReference type="RefSeq" id="XP_033654470.1">
    <property type="nucleotide sequence ID" value="XM_033798330.1"/>
</dbReference>
<feature type="region of interest" description="Disordered" evidence="8">
    <location>
        <begin position="217"/>
        <end position="262"/>
    </location>
</feature>
<dbReference type="Pfam" id="PF22254">
    <property type="entry name" value="TFA2_E-tether"/>
    <property type="match status" value="1"/>
</dbReference>
<comment type="subcellular location">
    <subcellularLocation>
        <location evidence="1 7">Nucleus</location>
    </subcellularLocation>
</comment>
<feature type="compositionally biased region" description="Polar residues" evidence="8">
    <location>
        <begin position="33"/>
        <end position="47"/>
    </location>
</feature>
<comment type="subunit">
    <text evidence="7">Tetramer of two alpha and two beta chains.</text>
</comment>
<organism evidence="10 11">
    <name type="scientific">Westerdykella ornata</name>
    <dbReference type="NCBI Taxonomy" id="318751"/>
    <lineage>
        <taxon>Eukaryota</taxon>
        <taxon>Fungi</taxon>
        <taxon>Dikarya</taxon>
        <taxon>Ascomycota</taxon>
        <taxon>Pezizomycotina</taxon>
        <taxon>Dothideomycetes</taxon>
        <taxon>Pleosporomycetidae</taxon>
        <taxon>Pleosporales</taxon>
        <taxon>Sporormiaceae</taxon>
        <taxon>Westerdykella</taxon>
    </lineage>
</organism>
<dbReference type="GeneID" id="54551505"/>
<dbReference type="PROSITE" id="PS51351">
    <property type="entry name" value="TFIIE_BETA_C"/>
    <property type="match status" value="1"/>
</dbReference>
<gene>
    <name evidence="10" type="ORF">EI97DRAFT_433146</name>
</gene>
<keyword evidence="2 7" id="KW-0805">Transcription regulation</keyword>
<dbReference type="CDD" id="cd07977">
    <property type="entry name" value="TFIIE_beta_winged_helix"/>
    <property type="match status" value="1"/>
</dbReference>